<dbReference type="EMBL" id="CACVBS010000052">
    <property type="protein sequence ID" value="CAA7266134.1"/>
    <property type="molecule type" value="Genomic_DNA"/>
</dbReference>
<protein>
    <submittedName>
        <fullName evidence="2">Uncharacterized protein</fullName>
    </submittedName>
</protein>
<gene>
    <name evidence="2" type="ORF">AAE3_LOCUS8328</name>
</gene>
<evidence type="ECO:0000256" key="1">
    <source>
        <dbReference type="SAM" id="SignalP"/>
    </source>
</evidence>
<accession>A0A8S0VXI0</accession>
<sequence length="133" mass="14404">MKSKFFHPLTLLLAAASAVFGAPQNIDPIEYFKLLYLCEDGGPNTYVAVRYQGNQYTTFEYNQCYPYEISGNLAEMAVFCKSATCYNNPDPDCTGGAVPPVPVPVPALTTLVNAADWVQLLGQGATCQKNGLP</sequence>
<evidence type="ECO:0000313" key="3">
    <source>
        <dbReference type="Proteomes" id="UP000467700"/>
    </source>
</evidence>
<dbReference type="AlphaFoldDB" id="A0A8S0VXI0"/>
<keyword evidence="1" id="KW-0732">Signal</keyword>
<evidence type="ECO:0000313" key="2">
    <source>
        <dbReference type="EMBL" id="CAA7266134.1"/>
    </source>
</evidence>
<keyword evidence="3" id="KW-1185">Reference proteome</keyword>
<name>A0A8S0VXI0_CYCAE</name>
<feature type="signal peptide" evidence="1">
    <location>
        <begin position="1"/>
        <end position="21"/>
    </location>
</feature>
<proteinExistence type="predicted"/>
<reference evidence="2 3" key="1">
    <citation type="submission" date="2020-01" db="EMBL/GenBank/DDBJ databases">
        <authorList>
            <person name="Gupta K D."/>
        </authorList>
    </citation>
    <scope>NUCLEOTIDE SEQUENCE [LARGE SCALE GENOMIC DNA]</scope>
</reference>
<dbReference type="Proteomes" id="UP000467700">
    <property type="component" value="Unassembled WGS sequence"/>
</dbReference>
<dbReference type="OrthoDB" id="3536723at2759"/>
<organism evidence="2 3">
    <name type="scientific">Cyclocybe aegerita</name>
    <name type="common">Black poplar mushroom</name>
    <name type="synonym">Agrocybe aegerita</name>
    <dbReference type="NCBI Taxonomy" id="1973307"/>
    <lineage>
        <taxon>Eukaryota</taxon>
        <taxon>Fungi</taxon>
        <taxon>Dikarya</taxon>
        <taxon>Basidiomycota</taxon>
        <taxon>Agaricomycotina</taxon>
        <taxon>Agaricomycetes</taxon>
        <taxon>Agaricomycetidae</taxon>
        <taxon>Agaricales</taxon>
        <taxon>Agaricineae</taxon>
        <taxon>Bolbitiaceae</taxon>
        <taxon>Cyclocybe</taxon>
    </lineage>
</organism>
<comment type="caution">
    <text evidence="2">The sequence shown here is derived from an EMBL/GenBank/DDBJ whole genome shotgun (WGS) entry which is preliminary data.</text>
</comment>
<feature type="chain" id="PRO_5035902171" evidence="1">
    <location>
        <begin position="22"/>
        <end position="133"/>
    </location>
</feature>